<keyword evidence="2" id="KW-0732">Signal</keyword>
<proteinExistence type="predicted"/>
<dbReference type="AlphaFoldDB" id="A0A1A1X7P0"/>
<evidence type="ECO:0000313" key="6">
    <source>
        <dbReference type="Proteomes" id="UP000093779"/>
    </source>
</evidence>
<sequence>MTDAEQGESHIDIQFPNEYFHTVSINMLWHPDGGVAPDKVVNPENGALRPDVKPCTQGTGFFYRVGQRNFLVTARHCFTDRAWRTNEYLKPPVTPTHLTMALRTKPRSETLDARHLGFVDYCLKLVDEDENPLWFEHPLGFQIDIAARPLDDLPVDELLFLPLEPKDAAYGTDPRFWVTDDVYTVGYPFGLDHGFLWPIWMRGTVASEPALYFPYKGEEYPLFLVDSRTRPGQSGSPVFLRRRHFTDITSDDVLPRLRLIGIYSGRLNEESELGFAWHIGELDKLCSSKQNAPKSRS</sequence>
<keyword evidence="4" id="KW-0720">Serine protease</keyword>
<dbReference type="Gene3D" id="2.40.10.10">
    <property type="entry name" value="Trypsin-like serine proteases"/>
    <property type="match status" value="1"/>
</dbReference>
<dbReference type="RefSeq" id="WP_064898173.1">
    <property type="nucleotide sequence ID" value="NZ_JAYXBT010000007.1"/>
</dbReference>
<dbReference type="Proteomes" id="UP000093779">
    <property type="component" value="Unassembled WGS sequence"/>
</dbReference>
<name>A0A1A1X7P0_9MYCO</name>
<organism evidence="5 6">
    <name type="scientific">Mycolicibacterium conceptionense</name>
    <dbReference type="NCBI Taxonomy" id="451644"/>
    <lineage>
        <taxon>Bacteria</taxon>
        <taxon>Bacillati</taxon>
        <taxon>Actinomycetota</taxon>
        <taxon>Actinomycetes</taxon>
        <taxon>Mycobacteriales</taxon>
        <taxon>Mycobacteriaceae</taxon>
        <taxon>Mycolicibacterium</taxon>
    </lineage>
</organism>
<dbReference type="EMBL" id="LZHX01000082">
    <property type="protein sequence ID" value="OBF15159.1"/>
    <property type="molecule type" value="Genomic_DNA"/>
</dbReference>
<keyword evidence="3" id="KW-0378">Hydrolase</keyword>
<accession>A0A1A1X7P0</accession>
<evidence type="ECO:0008006" key="7">
    <source>
        <dbReference type="Google" id="ProtNLM"/>
    </source>
</evidence>
<dbReference type="Pfam" id="PF13365">
    <property type="entry name" value="Trypsin_2"/>
    <property type="match status" value="1"/>
</dbReference>
<dbReference type="GO" id="GO:0006508">
    <property type="term" value="P:proteolysis"/>
    <property type="evidence" value="ECO:0007669"/>
    <property type="project" value="UniProtKB-KW"/>
</dbReference>
<gene>
    <name evidence="5" type="ORF">A5726_00990</name>
</gene>
<protein>
    <recommendedName>
        <fullName evidence="7">Trypsin</fullName>
    </recommendedName>
</protein>
<evidence type="ECO:0000313" key="5">
    <source>
        <dbReference type="EMBL" id="OBF15159.1"/>
    </source>
</evidence>
<reference evidence="5 6" key="1">
    <citation type="submission" date="2016-06" db="EMBL/GenBank/DDBJ databases">
        <authorList>
            <person name="Kjaerup R.B."/>
            <person name="Dalgaard T.S."/>
            <person name="Juul-Madsen H.R."/>
        </authorList>
    </citation>
    <scope>NUCLEOTIDE SEQUENCE [LARGE SCALE GENOMIC DNA]</scope>
    <source>
        <strain evidence="5 6">ACS1953</strain>
    </source>
</reference>
<dbReference type="InterPro" id="IPR009003">
    <property type="entry name" value="Peptidase_S1_PA"/>
</dbReference>
<dbReference type="InterPro" id="IPR000126">
    <property type="entry name" value="V8_ser_AS"/>
</dbReference>
<dbReference type="SUPFAM" id="SSF50494">
    <property type="entry name" value="Trypsin-like serine proteases"/>
    <property type="match status" value="1"/>
</dbReference>
<evidence type="ECO:0000256" key="1">
    <source>
        <dbReference type="ARBA" id="ARBA00022670"/>
    </source>
</evidence>
<keyword evidence="1" id="KW-0645">Protease</keyword>
<comment type="caution">
    <text evidence="5">The sequence shown here is derived from an EMBL/GenBank/DDBJ whole genome shotgun (WGS) entry which is preliminary data.</text>
</comment>
<evidence type="ECO:0000256" key="4">
    <source>
        <dbReference type="ARBA" id="ARBA00022825"/>
    </source>
</evidence>
<evidence type="ECO:0000256" key="3">
    <source>
        <dbReference type="ARBA" id="ARBA00022801"/>
    </source>
</evidence>
<dbReference type="GO" id="GO:0008236">
    <property type="term" value="F:serine-type peptidase activity"/>
    <property type="evidence" value="ECO:0007669"/>
    <property type="project" value="UniProtKB-KW"/>
</dbReference>
<evidence type="ECO:0000256" key="2">
    <source>
        <dbReference type="ARBA" id="ARBA00022729"/>
    </source>
</evidence>
<dbReference type="PROSITE" id="PS00673">
    <property type="entry name" value="V8_SER"/>
    <property type="match status" value="1"/>
</dbReference>
<dbReference type="InterPro" id="IPR043504">
    <property type="entry name" value="Peptidase_S1_PA_chymotrypsin"/>
</dbReference>